<gene>
    <name evidence="1" type="ORF">EZS28_026933</name>
</gene>
<evidence type="ECO:0000313" key="1">
    <source>
        <dbReference type="EMBL" id="KAA6377540.1"/>
    </source>
</evidence>
<comment type="caution">
    <text evidence="1">The sequence shown here is derived from an EMBL/GenBank/DDBJ whole genome shotgun (WGS) entry which is preliminary data.</text>
</comment>
<dbReference type="EMBL" id="SNRW01009741">
    <property type="protein sequence ID" value="KAA6377540.1"/>
    <property type="molecule type" value="Genomic_DNA"/>
</dbReference>
<evidence type="ECO:0000313" key="2">
    <source>
        <dbReference type="Proteomes" id="UP000324800"/>
    </source>
</evidence>
<proteinExistence type="predicted"/>
<reference evidence="1 2" key="1">
    <citation type="submission" date="2019-03" db="EMBL/GenBank/DDBJ databases">
        <title>Single cell metagenomics reveals metabolic interactions within the superorganism composed of flagellate Streblomastix strix and complex community of Bacteroidetes bacteria on its surface.</title>
        <authorList>
            <person name="Treitli S.C."/>
            <person name="Kolisko M."/>
            <person name="Husnik F."/>
            <person name="Keeling P."/>
            <person name="Hampl V."/>
        </authorList>
    </citation>
    <scope>NUCLEOTIDE SEQUENCE [LARGE SCALE GENOMIC DNA]</scope>
    <source>
        <strain evidence="1">ST1C</strain>
    </source>
</reference>
<accession>A0A5J4V5G2</accession>
<name>A0A5J4V5G2_9EUKA</name>
<protein>
    <submittedName>
        <fullName evidence="1">Uncharacterized protein</fullName>
    </submittedName>
</protein>
<sequence>MCLYKIQSYVDETVQQQLSQLGYLISLTSAIYAAGGSGKGDAQFPPQPTLAKLSDEQLEEEGCLEEIEAQIINKGVDNIKFCTNMAKQTISNIFIDKSNSSPY</sequence>
<organism evidence="1 2">
    <name type="scientific">Streblomastix strix</name>
    <dbReference type="NCBI Taxonomy" id="222440"/>
    <lineage>
        <taxon>Eukaryota</taxon>
        <taxon>Metamonada</taxon>
        <taxon>Preaxostyla</taxon>
        <taxon>Oxymonadida</taxon>
        <taxon>Streblomastigidae</taxon>
        <taxon>Streblomastix</taxon>
    </lineage>
</organism>
<dbReference type="Proteomes" id="UP000324800">
    <property type="component" value="Unassembled WGS sequence"/>
</dbReference>
<dbReference type="AlphaFoldDB" id="A0A5J4V5G2"/>